<dbReference type="PANTHER" id="PTHR42951">
    <property type="entry name" value="METALLO-BETA-LACTAMASE DOMAIN-CONTAINING"/>
    <property type="match status" value="1"/>
</dbReference>
<dbReference type="EMBL" id="VTPS01000017">
    <property type="protein sequence ID" value="TZE81145.1"/>
    <property type="molecule type" value="Genomic_DNA"/>
</dbReference>
<feature type="domain" description="Metallo-beta-lactamase" evidence="1">
    <location>
        <begin position="16"/>
        <end position="206"/>
    </location>
</feature>
<dbReference type="InterPro" id="IPR001279">
    <property type="entry name" value="Metallo-B-lactamas"/>
</dbReference>
<dbReference type="InterPro" id="IPR050855">
    <property type="entry name" value="NDM-1-like"/>
</dbReference>
<protein>
    <submittedName>
        <fullName evidence="2">MBL fold metallo-hydrolase</fullName>
    </submittedName>
</protein>
<evidence type="ECO:0000313" key="2">
    <source>
        <dbReference type="EMBL" id="TZE81145.1"/>
    </source>
</evidence>
<dbReference type="GO" id="GO:0016787">
    <property type="term" value="F:hydrolase activity"/>
    <property type="evidence" value="ECO:0007669"/>
    <property type="project" value="UniProtKB-KW"/>
</dbReference>
<name>A0A5D8Q8P3_9THEO</name>
<dbReference type="Gene3D" id="3.60.15.10">
    <property type="entry name" value="Ribonuclease Z/Hydroxyacylglutathione hydrolase-like"/>
    <property type="match status" value="1"/>
</dbReference>
<dbReference type="AlphaFoldDB" id="A0A5D8Q8P3"/>
<organism evidence="2 3">
    <name type="scientific">Calorimonas adulescens</name>
    <dbReference type="NCBI Taxonomy" id="2606906"/>
    <lineage>
        <taxon>Bacteria</taxon>
        <taxon>Bacillati</taxon>
        <taxon>Bacillota</taxon>
        <taxon>Clostridia</taxon>
        <taxon>Thermoanaerobacterales</taxon>
        <taxon>Thermoanaerobacteraceae</taxon>
        <taxon>Calorimonas</taxon>
    </lineage>
</organism>
<dbReference type="PANTHER" id="PTHR42951:SF14">
    <property type="entry name" value="METALLO-BETA-LACTAMASE SUPERFAMILY PROTEIN"/>
    <property type="match status" value="1"/>
</dbReference>
<reference evidence="2 3" key="1">
    <citation type="submission" date="2019-08" db="EMBL/GenBank/DDBJ databases">
        <title>Calorimonas adulescens gen. nov., sp. nov., an anaerobic thermophilic bacterium from Sakhalin hot spring.</title>
        <authorList>
            <person name="Khomyakova M.A."/>
            <person name="Merkel A.Y."/>
            <person name="Novikov A."/>
            <person name="Bonch-Osmolovskaya E.A."/>
            <person name="Slobodkin A.I."/>
        </authorList>
    </citation>
    <scope>NUCLEOTIDE SEQUENCE [LARGE SCALE GENOMIC DNA]</scope>
    <source>
        <strain evidence="2 3">A05MB</strain>
    </source>
</reference>
<dbReference type="RefSeq" id="WP_149545893.1">
    <property type="nucleotide sequence ID" value="NZ_VTPS01000017.1"/>
</dbReference>
<dbReference type="SMART" id="SM00849">
    <property type="entry name" value="Lactamase_B"/>
    <property type="match status" value="1"/>
</dbReference>
<keyword evidence="2" id="KW-0378">Hydrolase</keyword>
<keyword evidence="3" id="KW-1185">Reference proteome</keyword>
<dbReference type="InterPro" id="IPR036866">
    <property type="entry name" value="RibonucZ/Hydroxyglut_hydro"/>
</dbReference>
<sequence>MDMIKINGHSYYIPGNTNVGVYTYKNGYCLLVDSGINNTAGRKISEALTGNGFKPRYIVNTHAHTDHYGADHILRELYPGLAIYASPIESAFMRHNELESYTLYGAVPYKGVKDEMFYARETPVDGEIAPGEVEFDDRVFTVVPLRGHTAGQIGLITEDRVAYIGDALFDERRLNIYVPFLYDIEAEYRTLDLLENIEADYYVLGHADKVYDDIKPLVKLNRDTIYEYIEIISELLDQPKTLEGLASEVFILKDIRIDHRYYYTCMAGIKAFVSYLLDREEIACDIQDGKLILYNS</sequence>
<dbReference type="CDD" id="cd07743">
    <property type="entry name" value="metallo-hydrolase-like_MBL-fold"/>
    <property type="match status" value="1"/>
</dbReference>
<comment type="caution">
    <text evidence="2">The sequence shown here is derived from an EMBL/GenBank/DDBJ whole genome shotgun (WGS) entry which is preliminary data.</text>
</comment>
<proteinExistence type="predicted"/>
<gene>
    <name evidence="2" type="ORF">FWJ32_10405</name>
</gene>
<evidence type="ECO:0000313" key="3">
    <source>
        <dbReference type="Proteomes" id="UP000322976"/>
    </source>
</evidence>
<accession>A0A5D8Q8P3</accession>
<dbReference type="Pfam" id="PF00753">
    <property type="entry name" value="Lactamase_B"/>
    <property type="match status" value="1"/>
</dbReference>
<dbReference type="Proteomes" id="UP000322976">
    <property type="component" value="Unassembled WGS sequence"/>
</dbReference>
<evidence type="ECO:0000259" key="1">
    <source>
        <dbReference type="SMART" id="SM00849"/>
    </source>
</evidence>
<dbReference type="SUPFAM" id="SSF56281">
    <property type="entry name" value="Metallo-hydrolase/oxidoreductase"/>
    <property type="match status" value="1"/>
</dbReference>